<dbReference type="PANTHER" id="PTHR13710:SF154">
    <property type="entry name" value="RECQ HELICASE, PUTATIVE (AFU_ORTHOLOGUE AFUA_6G14720)-RELATED"/>
    <property type="match status" value="1"/>
</dbReference>
<dbReference type="GO" id="GO:0005694">
    <property type="term" value="C:chromosome"/>
    <property type="evidence" value="ECO:0007669"/>
    <property type="project" value="TreeGrafter"/>
</dbReference>
<dbReference type="GO" id="GO:0043138">
    <property type="term" value="F:3'-5' DNA helicase activity"/>
    <property type="evidence" value="ECO:0007669"/>
    <property type="project" value="UniProtKB-EC"/>
</dbReference>
<comment type="caution">
    <text evidence="6">The sequence shown here is derived from an EMBL/GenBank/DDBJ whole genome shotgun (WGS) entry which is preliminary data.</text>
</comment>
<dbReference type="Pfam" id="PF00271">
    <property type="entry name" value="Helicase_C"/>
    <property type="match status" value="1"/>
</dbReference>
<dbReference type="InterPro" id="IPR001650">
    <property type="entry name" value="Helicase_C-like"/>
</dbReference>
<dbReference type="PROSITE" id="PS51194">
    <property type="entry name" value="HELICASE_CTER"/>
    <property type="match status" value="1"/>
</dbReference>
<dbReference type="GO" id="GO:0005737">
    <property type="term" value="C:cytoplasm"/>
    <property type="evidence" value="ECO:0007669"/>
    <property type="project" value="TreeGrafter"/>
</dbReference>
<gene>
    <name evidence="6" type="ORF">CCHLO57077_00018767</name>
</gene>
<comment type="catalytic activity">
    <reaction evidence="2">
        <text>Couples ATP hydrolysis with the unwinding of duplex DNA by translocating in the 3'-5' direction.</text>
        <dbReference type="EC" id="5.6.2.4"/>
    </reaction>
</comment>
<dbReference type="GO" id="GO:0009378">
    <property type="term" value="F:four-way junction helicase activity"/>
    <property type="evidence" value="ECO:0007669"/>
    <property type="project" value="TreeGrafter"/>
</dbReference>
<evidence type="ECO:0000259" key="4">
    <source>
        <dbReference type="PROSITE" id="PS51192"/>
    </source>
</evidence>
<dbReference type="InterPro" id="IPR014001">
    <property type="entry name" value="Helicase_ATP-bd"/>
</dbReference>
<dbReference type="InterPro" id="IPR027417">
    <property type="entry name" value="P-loop_NTPase"/>
</dbReference>
<evidence type="ECO:0000256" key="3">
    <source>
        <dbReference type="ARBA" id="ARBA00034808"/>
    </source>
</evidence>
<keyword evidence="7" id="KW-1185">Reference proteome</keyword>
<dbReference type="EC" id="5.6.2.4" evidence="3"/>
<evidence type="ECO:0000256" key="2">
    <source>
        <dbReference type="ARBA" id="ARBA00034617"/>
    </source>
</evidence>
<dbReference type="Gene3D" id="3.40.50.300">
    <property type="entry name" value="P-loop containing nucleotide triphosphate hydrolases"/>
    <property type="match status" value="2"/>
</dbReference>
<dbReference type="PANTHER" id="PTHR13710">
    <property type="entry name" value="DNA HELICASE RECQ FAMILY MEMBER"/>
    <property type="match status" value="1"/>
</dbReference>
<organism evidence="6 7">
    <name type="scientific">Clonostachys chloroleuca</name>
    <dbReference type="NCBI Taxonomy" id="1926264"/>
    <lineage>
        <taxon>Eukaryota</taxon>
        <taxon>Fungi</taxon>
        <taxon>Dikarya</taxon>
        <taxon>Ascomycota</taxon>
        <taxon>Pezizomycotina</taxon>
        <taxon>Sordariomycetes</taxon>
        <taxon>Hypocreomycetidae</taxon>
        <taxon>Hypocreales</taxon>
        <taxon>Bionectriaceae</taxon>
        <taxon>Clonostachys</taxon>
    </lineage>
</organism>
<dbReference type="Proteomes" id="UP001160390">
    <property type="component" value="Unassembled WGS sequence"/>
</dbReference>
<evidence type="ECO:0000313" key="6">
    <source>
        <dbReference type="EMBL" id="CAI6091003.1"/>
    </source>
</evidence>
<comment type="similarity">
    <text evidence="1">Belongs to the helicase family. RecQ subfamily.</text>
</comment>
<feature type="domain" description="Helicase C-terminal" evidence="5">
    <location>
        <begin position="154"/>
        <end position="251"/>
    </location>
</feature>
<proteinExistence type="inferred from homology"/>
<name>A0AA35M5V1_9HYPO</name>
<feature type="domain" description="Helicase ATP-binding" evidence="4">
    <location>
        <begin position="1"/>
        <end position="126"/>
    </location>
</feature>
<accession>A0AA35M5V1</accession>
<reference evidence="6" key="1">
    <citation type="submission" date="2023-01" db="EMBL/GenBank/DDBJ databases">
        <authorList>
            <person name="Piombo E."/>
        </authorList>
    </citation>
    <scope>NUCLEOTIDE SEQUENCE</scope>
</reference>
<sequence>MPDEGTSVVIVPFDALKKDLIERARDLGIDVMEFRPAHNTARECLPRAARMVAPTQYQWIASTPGLLGLIFIDEAHTAITDSEYRAKLEQLKSMCRFECPVIMLTATLPVEFERWFRQQMLGQKALIIRDRTTRKNCRYEVEQVKPGAGAVEARVTELVREIGEGMMSGDKGVVYCRSKGQCNALAEELGCAAHHSGMSKEARDEARETWAAGGKHRWIVATTGLGTGIDVGGITGIIHAELPGQGEGRGE</sequence>
<dbReference type="EMBL" id="CABFNP030001050">
    <property type="protein sequence ID" value="CAI6091003.1"/>
    <property type="molecule type" value="Genomic_DNA"/>
</dbReference>
<dbReference type="PROSITE" id="PS51192">
    <property type="entry name" value="HELICASE_ATP_BIND_1"/>
    <property type="match status" value="1"/>
</dbReference>
<dbReference type="GO" id="GO:0000724">
    <property type="term" value="P:double-strand break repair via homologous recombination"/>
    <property type="evidence" value="ECO:0007669"/>
    <property type="project" value="TreeGrafter"/>
</dbReference>
<evidence type="ECO:0000256" key="1">
    <source>
        <dbReference type="ARBA" id="ARBA00005446"/>
    </source>
</evidence>
<evidence type="ECO:0000313" key="7">
    <source>
        <dbReference type="Proteomes" id="UP001160390"/>
    </source>
</evidence>
<protein>
    <recommendedName>
        <fullName evidence="3">DNA 3'-5' helicase</fullName>
        <ecNumber evidence="3">5.6.2.4</ecNumber>
    </recommendedName>
</protein>
<dbReference type="SUPFAM" id="SSF52540">
    <property type="entry name" value="P-loop containing nucleoside triphosphate hydrolases"/>
    <property type="match status" value="1"/>
</dbReference>
<dbReference type="AlphaFoldDB" id="A0AA35M5V1"/>
<evidence type="ECO:0000259" key="5">
    <source>
        <dbReference type="PROSITE" id="PS51194"/>
    </source>
</evidence>